<protein>
    <submittedName>
        <fullName evidence="1">Uncharacterized protein</fullName>
    </submittedName>
</protein>
<dbReference type="EMBL" id="ABED02000025">
    <property type="protein sequence ID" value="EDP21655.1"/>
    <property type="molecule type" value="Genomic_DNA"/>
</dbReference>
<name>A8SAU8_9FIRM</name>
<gene>
    <name evidence="1" type="ORF">FAEPRAM212_01476</name>
</gene>
<evidence type="ECO:0000313" key="2">
    <source>
        <dbReference type="Proteomes" id="UP000005945"/>
    </source>
</evidence>
<accession>A8SAU8</accession>
<dbReference type="Proteomes" id="UP000005945">
    <property type="component" value="Unassembled WGS sequence"/>
</dbReference>
<sequence>MLPPYAAIIRHPLGGRSRVFYWNVAQKTKYRQKWEKSP</sequence>
<reference evidence="1 2" key="1">
    <citation type="submission" date="2007-09" db="EMBL/GenBank/DDBJ databases">
        <title>Draft genome sequence of Faecalibacterium prausnitzii M21/2.</title>
        <authorList>
            <person name="Sudarsanam P."/>
            <person name="Ley R."/>
            <person name="Guruge J."/>
            <person name="Turnbaugh P.J."/>
            <person name="Mahowald M."/>
            <person name="Liep D."/>
            <person name="Gordon J."/>
        </authorList>
    </citation>
    <scope>NUCLEOTIDE SEQUENCE [LARGE SCALE GENOMIC DNA]</scope>
    <source>
        <strain evidence="1 2">M21/2</strain>
    </source>
</reference>
<evidence type="ECO:0000313" key="1">
    <source>
        <dbReference type="EMBL" id="EDP21655.1"/>
    </source>
</evidence>
<dbReference type="HOGENOM" id="CLU_3328116_0_0_9"/>
<proteinExistence type="predicted"/>
<reference evidence="1 2" key="2">
    <citation type="submission" date="2007-09" db="EMBL/GenBank/DDBJ databases">
        <authorList>
            <person name="Fulton L."/>
            <person name="Clifton S."/>
            <person name="Fulton B."/>
            <person name="Xu J."/>
            <person name="Minx P."/>
            <person name="Pepin K.H."/>
            <person name="Johnson M."/>
            <person name="Thiruvilangam P."/>
            <person name="Bhonagiri V."/>
            <person name="Nash W.E."/>
            <person name="Mardis E.R."/>
            <person name="Wilson R.K."/>
        </authorList>
    </citation>
    <scope>NUCLEOTIDE SEQUENCE [LARGE SCALE GENOMIC DNA]</scope>
    <source>
        <strain evidence="1 2">M21/2</strain>
    </source>
</reference>
<organism evidence="1 2">
    <name type="scientific">Faecalibacterium prausnitzii M21/2</name>
    <dbReference type="NCBI Taxonomy" id="411485"/>
    <lineage>
        <taxon>Bacteria</taxon>
        <taxon>Bacillati</taxon>
        <taxon>Bacillota</taxon>
        <taxon>Clostridia</taxon>
        <taxon>Eubacteriales</taxon>
        <taxon>Oscillospiraceae</taxon>
        <taxon>Faecalibacterium</taxon>
    </lineage>
</organism>
<comment type="caution">
    <text evidence="1">The sequence shown here is derived from an EMBL/GenBank/DDBJ whole genome shotgun (WGS) entry which is preliminary data.</text>
</comment>
<dbReference type="AlphaFoldDB" id="A8SAU8"/>